<comment type="caution">
    <text evidence="2">The sequence shown here is derived from an EMBL/GenBank/DDBJ whole genome shotgun (WGS) entry which is preliminary data.</text>
</comment>
<evidence type="ECO:0000313" key="2">
    <source>
        <dbReference type="EMBL" id="SOO25842.1"/>
    </source>
</evidence>
<feature type="compositionally biased region" description="Basic and acidic residues" evidence="1">
    <location>
        <begin position="1"/>
        <end position="12"/>
    </location>
</feature>
<gene>
    <name evidence="2" type="ORF">XFF6991_490022</name>
</gene>
<organism evidence="2 3">
    <name type="scientific">Xanthomonas campestris pv. phaseoli</name>
    <dbReference type="NCBI Taxonomy" id="317013"/>
    <lineage>
        <taxon>Bacteria</taxon>
        <taxon>Pseudomonadati</taxon>
        <taxon>Pseudomonadota</taxon>
        <taxon>Gammaproteobacteria</taxon>
        <taxon>Lysobacterales</taxon>
        <taxon>Lysobacteraceae</taxon>
        <taxon>Xanthomonas</taxon>
    </lineage>
</organism>
<name>A0A7Z7J1Z5_XANCH</name>
<protein>
    <submittedName>
        <fullName evidence="2">Uncharacterized protein</fullName>
    </submittedName>
</protein>
<accession>A0A7Z7J1Z5</accession>
<dbReference type="EMBL" id="OCZC01000076">
    <property type="protein sequence ID" value="SOO25842.1"/>
    <property type="molecule type" value="Genomic_DNA"/>
</dbReference>
<feature type="region of interest" description="Disordered" evidence="1">
    <location>
        <begin position="71"/>
        <end position="94"/>
    </location>
</feature>
<evidence type="ECO:0000313" key="3">
    <source>
        <dbReference type="Proteomes" id="UP000234345"/>
    </source>
</evidence>
<reference evidence="2 3" key="1">
    <citation type="submission" date="2017-10" db="EMBL/GenBank/DDBJ databases">
        <authorList>
            <person name="Regsiter A."/>
            <person name="William W."/>
        </authorList>
    </citation>
    <scope>NUCLEOTIDE SEQUENCE [LARGE SCALE GENOMIC DNA]</scope>
    <source>
        <strain evidence="2 3">CFBP6991</strain>
    </source>
</reference>
<dbReference type="AlphaFoldDB" id="A0A7Z7J1Z5"/>
<evidence type="ECO:0000256" key="1">
    <source>
        <dbReference type="SAM" id="MobiDB-lite"/>
    </source>
</evidence>
<feature type="compositionally biased region" description="Polar residues" evidence="1">
    <location>
        <begin position="84"/>
        <end position="94"/>
    </location>
</feature>
<feature type="region of interest" description="Disordered" evidence="1">
    <location>
        <begin position="1"/>
        <end position="20"/>
    </location>
</feature>
<sequence length="94" mass="10429">MAQRFSPEERAPQVRMRGRAKPHALAVDILPSFEKSQRSTATLAWGLPAYPPPHSDPRVRHGRTDARALAAHQQRMAASHGDGHSSQTQCRSRP</sequence>
<proteinExistence type="predicted"/>
<dbReference type="Proteomes" id="UP000234345">
    <property type="component" value="Unassembled WGS sequence"/>
</dbReference>